<evidence type="ECO:0000313" key="1">
    <source>
        <dbReference type="EMBL" id="CBI01495.1"/>
    </source>
</evidence>
<dbReference type="EC" id="1.14.13.-" evidence="1"/>
<dbReference type="EMBL" id="CABO01000019">
    <property type="protein sequence ID" value="CBI01495.1"/>
    <property type="molecule type" value="Genomic_DNA"/>
</dbReference>
<reference evidence="1" key="1">
    <citation type="submission" date="2009-10" db="EMBL/GenBank/DDBJ databases">
        <title>Diversity of trophic interactions inside an arsenic-rich microbial ecosystem.</title>
        <authorList>
            <person name="Bertin P.N."/>
            <person name="Heinrich-Salmeron A."/>
            <person name="Pelletier E."/>
            <person name="Goulhen-Chollet F."/>
            <person name="Arsene-Ploetze F."/>
            <person name="Gallien S."/>
            <person name="Calteau A."/>
            <person name="Vallenet D."/>
            <person name="Casiot C."/>
            <person name="Chane-Woon-Ming B."/>
            <person name="Giloteaux L."/>
            <person name="Barakat M."/>
            <person name="Bonnefoy V."/>
            <person name="Bruneel O."/>
            <person name="Chandler M."/>
            <person name="Cleiss J."/>
            <person name="Duran R."/>
            <person name="Elbaz-Poulichet F."/>
            <person name="Fonknechten N."/>
            <person name="Lauga B."/>
            <person name="Mornico D."/>
            <person name="Ortet P."/>
            <person name="Schaeffer C."/>
            <person name="Siguier P."/>
            <person name="Alexander Thil Smith A."/>
            <person name="Van Dorsselaer A."/>
            <person name="Weissenbach J."/>
            <person name="Medigue C."/>
            <person name="Le Paslier D."/>
        </authorList>
    </citation>
    <scope>NUCLEOTIDE SEQUENCE</scope>
</reference>
<comment type="caution">
    <text evidence="1">The sequence shown here is derived from an EMBL/GenBank/DDBJ whole genome shotgun (WGS) entry which is preliminary data.</text>
</comment>
<proteinExistence type="predicted"/>
<dbReference type="AlphaFoldDB" id="E6Q2T5"/>
<name>E6Q2T5_9ZZZZ</name>
<gene>
    <name evidence="1" type="ORF">CARN4_1816</name>
</gene>
<keyword evidence="1" id="KW-0560">Oxidoreductase</keyword>
<organism evidence="1">
    <name type="scientific">mine drainage metagenome</name>
    <dbReference type="NCBI Taxonomy" id="410659"/>
    <lineage>
        <taxon>unclassified sequences</taxon>
        <taxon>metagenomes</taxon>
        <taxon>ecological metagenomes</taxon>
    </lineage>
</organism>
<sequence>MGIAMTYYHDVHGKNFEGVPESLISFRPYVAD</sequence>
<protein>
    <submittedName>
        <fullName evidence="1">Putative flavin-binding monooxygenase</fullName>
        <ecNumber evidence="1">1.14.13.-</ecNumber>
    </submittedName>
</protein>
<keyword evidence="1" id="KW-0503">Monooxygenase</keyword>
<dbReference type="GO" id="GO:0004497">
    <property type="term" value="F:monooxygenase activity"/>
    <property type="evidence" value="ECO:0007669"/>
    <property type="project" value="UniProtKB-KW"/>
</dbReference>
<accession>E6Q2T5</accession>